<dbReference type="AlphaFoldDB" id="A0A422NX22"/>
<dbReference type="GeneID" id="40325697"/>
<evidence type="ECO:0000313" key="3">
    <source>
        <dbReference type="Proteomes" id="UP000283634"/>
    </source>
</evidence>
<dbReference type="EMBL" id="MKGL01000038">
    <property type="protein sequence ID" value="RNF10028.1"/>
    <property type="molecule type" value="Genomic_DNA"/>
</dbReference>
<dbReference type="OMA" id="KRFARCC"/>
<dbReference type="OrthoDB" id="245957at2759"/>
<keyword evidence="1" id="KW-0812">Transmembrane</keyword>
<feature type="transmembrane region" description="Helical" evidence="1">
    <location>
        <begin position="45"/>
        <end position="62"/>
    </location>
</feature>
<evidence type="ECO:0000313" key="2">
    <source>
        <dbReference type="EMBL" id="RNF10028.1"/>
    </source>
</evidence>
<reference evidence="2 3" key="1">
    <citation type="journal article" date="2018" name="BMC Genomics">
        <title>Genomic comparison of Trypanosoma conorhini and Trypanosoma rangeli to Trypanosoma cruzi strains of high and low virulence.</title>
        <authorList>
            <person name="Bradwell K.R."/>
            <person name="Koparde V.N."/>
            <person name="Matveyev A.V."/>
            <person name="Serrano M.G."/>
            <person name="Alves J.M."/>
            <person name="Parikh H."/>
            <person name="Huang B."/>
            <person name="Lee V."/>
            <person name="Espinosa-Alvarez O."/>
            <person name="Ortiz P.A."/>
            <person name="Costa-Martins A.G."/>
            <person name="Teixeira M.M."/>
            <person name="Buck G.A."/>
        </authorList>
    </citation>
    <scope>NUCLEOTIDE SEQUENCE [LARGE SCALE GENOMIC DNA]</scope>
    <source>
        <strain evidence="2 3">AM80</strain>
    </source>
</reference>
<accession>A0A422NX22</accession>
<dbReference type="Proteomes" id="UP000283634">
    <property type="component" value="Unassembled WGS sequence"/>
</dbReference>
<organism evidence="2 3">
    <name type="scientific">Trypanosoma rangeli</name>
    <dbReference type="NCBI Taxonomy" id="5698"/>
    <lineage>
        <taxon>Eukaryota</taxon>
        <taxon>Discoba</taxon>
        <taxon>Euglenozoa</taxon>
        <taxon>Kinetoplastea</taxon>
        <taxon>Metakinetoplastina</taxon>
        <taxon>Trypanosomatida</taxon>
        <taxon>Trypanosomatidae</taxon>
        <taxon>Trypanosoma</taxon>
        <taxon>Herpetosoma</taxon>
    </lineage>
</organism>
<gene>
    <name evidence="2" type="ORF">TraAM80_01764</name>
</gene>
<dbReference type="RefSeq" id="XP_029241301.1">
    <property type="nucleotide sequence ID" value="XM_029378794.1"/>
</dbReference>
<feature type="transmembrane region" description="Helical" evidence="1">
    <location>
        <begin position="21"/>
        <end position="39"/>
    </location>
</feature>
<comment type="caution">
    <text evidence="2">The sequence shown here is derived from an EMBL/GenBank/DDBJ whole genome shotgun (WGS) entry which is preliminary data.</text>
</comment>
<sequence>MPEAVVTARRTRVASRRWRQWVHRVVWVIVWWVGAVLVGKLHQDSVKMYVAVTVMLGIFALLNDTPREKMMEATDAGVGNAPKFNKTETVVSGTAAAVVASTASLAVVNTSGTVVRRGASVVENQCAIFAALKAIGTPQALRAIWDDALLESILCSPLDAPLCCCGSGKRFARCCRLLQAELRGCGL</sequence>
<protein>
    <submittedName>
        <fullName evidence="2">Uncharacterized protein</fullName>
    </submittedName>
</protein>
<evidence type="ECO:0000256" key="1">
    <source>
        <dbReference type="SAM" id="Phobius"/>
    </source>
</evidence>
<keyword evidence="1" id="KW-1133">Transmembrane helix</keyword>
<keyword evidence="1" id="KW-0472">Membrane</keyword>
<keyword evidence="3" id="KW-1185">Reference proteome</keyword>
<name>A0A422NX22_TRYRA</name>
<proteinExistence type="predicted"/>